<dbReference type="SUPFAM" id="SSF63380">
    <property type="entry name" value="Riboflavin synthase domain-like"/>
    <property type="match status" value="1"/>
</dbReference>
<dbReference type="InterPro" id="IPR017927">
    <property type="entry name" value="FAD-bd_FR_type"/>
</dbReference>
<evidence type="ECO:0000256" key="3">
    <source>
        <dbReference type="ARBA" id="ARBA00012668"/>
    </source>
</evidence>
<evidence type="ECO:0000256" key="12">
    <source>
        <dbReference type="ARBA" id="ARBA00023180"/>
    </source>
</evidence>
<reference evidence="16" key="2">
    <citation type="submission" date="2020-11" db="EMBL/GenBank/DDBJ databases">
        <authorList>
            <consortium name="DOE Joint Genome Institute"/>
            <person name="Kuo A."/>
            <person name="Miyauchi S."/>
            <person name="Kiss E."/>
            <person name="Drula E."/>
            <person name="Kohler A."/>
            <person name="Sanchez-Garcia M."/>
            <person name="Andreopoulos B."/>
            <person name="Barry K.W."/>
            <person name="Bonito G."/>
            <person name="Buee M."/>
            <person name="Carver A."/>
            <person name="Chen C."/>
            <person name="Cichocki N."/>
            <person name="Clum A."/>
            <person name="Culley D."/>
            <person name="Crous P.W."/>
            <person name="Fauchery L."/>
            <person name="Girlanda M."/>
            <person name="Hayes R."/>
            <person name="Keri Z."/>
            <person name="Labutti K."/>
            <person name="Lipzen A."/>
            <person name="Lombard V."/>
            <person name="Magnuson J."/>
            <person name="Maillard F."/>
            <person name="Morin E."/>
            <person name="Murat C."/>
            <person name="Nolan M."/>
            <person name="Ohm R."/>
            <person name="Pangilinan J."/>
            <person name="Pereira M."/>
            <person name="Perotto S."/>
            <person name="Peter M."/>
            <person name="Riley R."/>
            <person name="Sitrit Y."/>
            <person name="Stielow B."/>
            <person name="Szollosi G."/>
            <person name="Zifcakova L."/>
            <person name="Stursova M."/>
            <person name="Spatafora J.W."/>
            <person name="Tedersoo L."/>
            <person name="Vaario L.-M."/>
            <person name="Yamada A."/>
            <person name="Yan M."/>
            <person name="Wang P."/>
            <person name="Xu J."/>
            <person name="Bruns T."/>
            <person name="Baldrian P."/>
            <person name="Vilgalys R."/>
            <person name="Henrissat B."/>
            <person name="Grigoriev I.V."/>
            <person name="Hibbett D."/>
            <person name="Nagy L.G."/>
            <person name="Martin F.M."/>
        </authorList>
    </citation>
    <scope>NUCLEOTIDE SEQUENCE</scope>
    <source>
        <strain evidence="16">UH-Tt-Lm1</strain>
    </source>
</reference>
<feature type="transmembrane region" description="Helical" evidence="14">
    <location>
        <begin position="190"/>
        <end position="207"/>
    </location>
</feature>
<feature type="domain" description="FAD-binding FR-type" evidence="15">
    <location>
        <begin position="317"/>
        <end position="451"/>
    </location>
</feature>
<dbReference type="GO" id="GO:0006879">
    <property type="term" value="P:intracellular iron ion homeostasis"/>
    <property type="evidence" value="ECO:0007669"/>
    <property type="project" value="TreeGrafter"/>
</dbReference>
<dbReference type="Pfam" id="PF08030">
    <property type="entry name" value="NAD_binding_6"/>
    <property type="match status" value="1"/>
</dbReference>
<comment type="subcellular location">
    <subcellularLocation>
        <location evidence="1">Cell membrane</location>
        <topology evidence="1">Multi-pass membrane protein</topology>
    </subcellularLocation>
</comment>
<dbReference type="InterPro" id="IPR013130">
    <property type="entry name" value="Fe3_Rdtase_TM_dom"/>
</dbReference>
<comment type="catalytic activity">
    <reaction evidence="13">
        <text>2 a Fe(II)-siderophore + NADP(+) + H(+) = 2 a Fe(III)-siderophore + NADPH</text>
        <dbReference type="Rhea" id="RHEA:28795"/>
        <dbReference type="Rhea" id="RHEA-COMP:11342"/>
        <dbReference type="Rhea" id="RHEA-COMP:11344"/>
        <dbReference type="ChEBI" id="CHEBI:15378"/>
        <dbReference type="ChEBI" id="CHEBI:29033"/>
        <dbReference type="ChEBI" id="CHEBI:29034"/>
        <dbReference type="ChEBI" id="CHEBI:57783"/>
        <dbReference type="ChEBI" id="CHEBI:58349"/>
        <dbReference type="EC" id="1.16.1.9"/>
    </reaction>
</comment>
<keyword evidence="6 14" id="KW-0812">Transmembrane</keyword>
<dbReference type="Pfam" id="PF08022">
    <property type="entry name" value="FAD_binding_8"/>
    <property type="match status" value="1"/>
</dbReference>
<evidence type="ECO:0000256" key="13">
    <source>
        <dbReference type="ARBA" id="ARBA00048483"/>
    </source>
</evidence>
<dbReference type="AlphaFoldDB" id="A0A9P6HIP5"/>
<feature type="transmembrane region" description="Helical" evidence="14">
    <location>
        <begin position="294"/>
        <end position="312"/>
    </location>
</feature>
<keyword evidence="5" id="KW-1003">Cell membrane</keyword>
<keyword evidence="17" id="KW-1185">Reference proteome</keyword>
<sequence length="629" mass="69578">MTSRPDDQVNPPTYPSSVFDPAIRAQTRPLNDAIFVLNTTIFVLACFALFAILTWPRLFTRFSRGSEWTRGHFVYHSTKPQRRLLAPKRRPTISRPIEARYEKGRRPPNSDDDHTAVSHTVLVHREWAPDGSVSLPPHCRSWSGIFQRFSAALGTELDEGLSVGRCIILMGYFSIVLFASLYQSNPFKDYLRTGFVSTAQIPIVFALGTKNNIIGKFLSMGYEKLNYLHRFAGTLAVLAANIHAVGYIYEWTLQGIIAKKLLTNDVAFGLVGLVALDVLLLFSVGFWRRRFYNIFLFSHILGIIFLPIGVGLHMPGTIPWMLAALGIYGLDHLTRVFKTRICTATLRPVPELGMTWVEVPRLNAGWRPGQHVRLRILSTRLGLLGWTEIHPFTIASASGDGLTLMVKKAGDWSGKLYNMATKIDAIYSGDGGSSTKATVWIEGPYGGVGNTMMDSYSGAVFVVGGSGITFALSSITELVQKDLQSSSRLKVIHLIWCVQDAPSLQPMIPTFAALLQQAVTLNLRISVHYTRASAFDVKKFYAHLPPQLTIKPGRPRITSVVDSAIDHACKLFTPSVQEHHASDKLSGLLVGVCGPLGLGEGARRAVRAIDPDRFRKVGGIEVIEETFGW</sequence>
<dbReference type="OrthoDB" id="17725at2759"/>
<keyword evidence="8 14" id="KW-1133">Transmembrane helix</keyword>
<evidence type="ECO:0000256" key="1">
    <source>
        <dbReference type="ARBA" id="ARBA00004651"/>
    </source>
</evidence>
<protein>
    <recommendedName>
        <fullName evidence="3">ferric-chelate reductase (NADPH)</fullName>
        <ecNumber evidence="3">1.16.1.9</ecNumber>
    </recommendedName>
</protein>
<dbReference type="EMBL" id="WIUZ02000004">
    <property type="protein sequence ID" value="KAF9787988.1"/>
    <property type="molecule type" value="Genomic_DNA"/>
</dbReference>
<dbReference type="InterPro" id="IPR051410">
    <property type="entry name" value="Ferric/Cupric_Reductase"/>
</dbReference>
<evidence type="ECO:0000256" key="10">
    <source>
        <dbReference type="ARBA" id="ARBA00023065"/>
    </source>
</evidence>
<dbReference type="GO" id="GO:0015677">
    <property type="term" value="P:copper ion import"/>
    <property type="evidence" value="ECO:0007669"/>
    <property type="project" value="TreeGrafter"/>
</dbReference>
<evidence type="ECO:0000256" key="6">
    <source>
        <dbReference type="ARBA" id="ARBA00022692"/>
    </source>
</evidence>
<keyword evidence="10" id="KW-0406">Ion transport</keyword>
<dbReference type="InterPro" id="IPR013112">
    <property type="entry name" value="FAD-bd_8"/>
</dbReference>
<dbReference type="SFLD" id="SFLDG01168">
    <property type="entry name" value="Ferric_reductase_subgroup_(FRE"/>
    <property type="match status" value="1"/>
</dbReference>
<dbReference type="Pfam" id="PF01794">
    <property type="entry name" value="Ferric_reduct"/>
    <property type="match status" value="1"/>
</dbReference>
<dbReference type="PANTHER" id="PTHR32361:SF9">
    <property type="entry name" value="FERRIC REDUCTASE TRANSMEMBRANE COMPONENT 3-RELATED"/>
    <property type="match status" value="1"/>
</dbReference>
<keyword evidence="9" id="KW-0560">Oxidoreductase</keyword>
<name>A0A9P6HIP5_9AGAM</name>
<evidence type="ECO:0000256" key="8">
    <source>
        <dbReference type="ARBA" id="ARBA00022989"/>
    </source>
</evidence>
<comment type="caution">
    <text evidence="16">The sequence shown here is derived from an EMBL/GenBank/DDBJ whole genome shotgun (WGS) entry which is preliminary data.</text>
</comment>
<dbReference type="InterPro" id="IPR039261">
    <property type="entry name" value="FNR_nucleotide-bd"/>
</dbReference>
<dbReference type="PROSITE" id="PS51384">
    <property type="entry name" value="FAD_FR"/>
    <property type="match status" value="1"/>
</dbReference>
<feature type="transmembrane region" description="Helical" evidence="14">
    <location>
        <begin position="166"/>
        <end position="184"/>
    </location>
</feature>
<dbReference type="GO" id="GO:0006826">
    <property type="term" value="P:iron ion transport"/>
    <property type="evidence" value="ECO:0007669"/>
    <property type="project" value="TreeGrafter"/>
</dbReference>
<evidence type="ECO:0000313" key="17">
    <source>
        <dbReference type="Proteomes" id="UP000736335"/>
    </source>
</evidence>
<evidence type="ECO:0000256" key="4">
    <source>
        <dbReference type="ARBA" id="ARBA00022448"/>
    </source>
</evidence>
<accession>A0A9P6HIP5</accession>
<gene>
    <name evidence="16" type="ORF">BJ322DRAFT_596227</name>
</gene>
<dbReference type="Proteomes" id="UP000736335">
    <property type="component" value="Unassembled WGS sequence"/>
</dbReference>
<keyword evidence="4" id="KW-0813">Transport</keyword>
<evidence type="ECO:0000256" key="11">
    <source>
        <dbReference type="ARBA" id="ARBA00023136"/>
    </source>
</evidence>
<feature type="transmembrane region" description="Helical" evidence="14">
    <location>
        <begin position="33"/>
        <end position="55"/>
    </location>
</feature>
<evidence type="ECO:0000313" key="16">
    <source>
        <dbReference type="EMBL" id="KAF9787988.1"/>
    </source>
</evidence>
<feature type="transmembrane region" description="Helical" evidence="14">
    <location>
        <begin position="266"/>
        <end position="287"/>
    </location>
</feature>
<dbReference type="CDD" id="cd06186">
    <property type="entry name" value="NOX_Duox_like_FAD_NADP"/>
    <property type="match status" value="1"/>
</dbReference>
<evidence type="ECO:0000256" key="5">
    <source>
        <dbReference type="ARBA" id="ARBA00022475"/>
    </source>
</evidence>
<dbReference type="GO" id="GO:0052851">
    <property type="term" value="F:ferric-chelate reductase (NADPH) activity"/>
    <property type="evidence" value="ECO:0007669"/>
    <property type="project" value="UniProtKB-EC"/>
</dbReference>
<organism evidence="16 17">
    <name type="scientific">Thelephora terrestris</name>
    <dbReference type="NCBI Taxonomy" id="56493"/>
    <lineage>
        <taxon>Eukaryota</taxon>
        <taxon>Fungi</taxon>
        <taxon>Dikarya</taxon>
        <taxon>Basidiomycota</taxon>
        <taxon>Agaricomycotina</taxon>
        <taxon>Agaricomycetes</taxon>
        <taxon>Thelephorales</taxon>
        <taxon>Thelephoraceae</taxon>
        <taxon>Thelephora</taxon>
    </lineage>
</organism>
<keyword evidence="11 14" id="KW-0472">Membrane</keyword>
<dbReference type="GO" id="GO:0005886">
    <property type="term" value="C:plasma membrane"/>
    <property type="evidence" value="ECO:0007669"/>
    <property type="project" value="UniProtKB-SubCell"/>
</dbReference>
<feature type="transmembrane region" description="Helical" evidence="14">
    <location>
        <begin position="227"/>
        <end position="246"/>
    </location>
</feature>
<dbReference type="Gene3D" id="3.40.50.80">
    <property type="entry name" value="Nucleotide-binding domain of ferredoxin-NADP reductase (FNR) module"/>
    <property type="match status" value="1"/>
</dbReference>
<evidence type="ECO:0000259" key="15">
    <source>
        <dbReference type="PROSITE" id="PS51384"/>
    </source>
</evidence>
<evidence type="ECO:0000256" key="14">
    <source>
        <dbReference type="SAM" id="Phobius"/>
    </source>
</evidence>
<evidence type="ECO:0000256" key="7">
    <source>
        <dbReference type="ARBA" id="ARBA00022982"/>
    </source>
</evidence>
<evidence type="ECO:0000256" key="9">
    <source>
        <dbReference type="ARBA" id="ARBA00023002"/>
    </source>
</evidence>
<dbReference type="PANTHER" id="PTHR32361">
    <property type="entry name" value="FERRIC/CUPRIC REDUCTASE TRANSMEMBRANE COMPONENT"/>
    <property type="match status" value="1"/>
</dbReference>
<dbReference type="SUPFAM" id="SSF52343">
    <property type="entry name" value="Ferredoxin reductase-like, C-terminal NADP-linked domain"/>
    <property type="match status" value="1"/>
</dbReference>
<dbReference type="InterPro" id="IPR017938">
    <property type="entry name" value="Riboflavin_synthase-like_b-brl"/>
</dbReference>
<evidence type="ECO:0000256" key="2">
    <source>
        <dbReference type="ARBA" id="ARBA00006278"/>
    </source>
</evidence>
<dbReference type="EC" id="1.16.1.9" evidence="3"/>
<keyword evidence="12" id="KW-0325">Glycoprotein</keyword>
<comment type="similarity">
    <text evidence="2">Belongs to the ferric reductase (FRE) family.</text>
</comment>
<reference evidence="16" key="1">
    <citation type="journal article" date="2020" name="Nat. Commun.">
        <title>Large-scale genome sequencing of mycorrhizal fungi provides insights into the early evolution of symbiotic traits.</title>
        <authorList>
            <person name="Miyauchi S."/>
            <person name="Kiss E."/>
            <person name="Kuo A."/>
            <person name="Drula E."/>
            <person name="Kohler A."/>
            <person name="Sanchez-Garcia M."/>
            <person name="Morin E."/>
            <person name="Andreopoulos B."/>
            <person name="Barry K.W."/>
            <person name="Bonito G."/>
            <person name="Buee M."/>
            <person name="Carver A."/>
            <person name="Chen C."/>
            <person name="Cichocki N."/>
            <person name="Clum A."/>
            <person name="Culley D."/>
            <person name="Crous P.W."/>
            <person name="Fauchery L."/>
            <person name="Girlanda M."/>
            <person name="Hayes R.D."/>
            <person name="Keri Z."/>
            <person name="LaButti K."/>
            <person name="Lipzen A."/>
            <person name="Lombard V."/>
            <person name="Magnuson J."/>
            <person name="Maillard F."/>
            <person name="Murat C."/>
            <person name="Nolan M."/>
            <person name="Ohm R.A."/>
            <person name="Pangilinan J."/>
            <person name="Pereira M.F."/>
            <person name="Perotto S."/>
            <person name="Peter M."/>
            <person name="Pfister S."/>
            <person name="Riley R."/>
            <person name="Sitrit Y."/>
            <person name="Stielow J.B."/>
            <person name="Szollosi G."/>
            <person name="Zifcakova L."/>
            <person name="Stursova M."/>
            <person name="Spatafora J.W."/>
            <person name="Tedersoo L."/>
            <person name="Vaario L.M."/>
            <person name="Yamada A."/>
            <person name="Yan M."/>
            <person name="Wang P."/>
            <person name="Xu J."/>
            <person name="Bruns T."/>
            <person name="Baldrian P."/>
            <person name="Vilgalys R."/>
            <person name="Dunand C."/>
            <person name="Henrissat B."/>
            <person name="Grigoriev I.V."/>
            <person name="Hibbett D."/>
            <person name="Nagy L.G."/>
            <person name="Martin F.M."/>
        </authorList>
    </citation>
    <scope>NUCLEOTIDE SEQUENCE</scope>
    <source>
        <strain evidence="16">UH-Tt-Lm1</strain>
    </source>
</reference>
<dbReference type="InterPro" id="IPR013121">
    <property type="entry name" value="Fe_red_NAD-bd_6"/>
</dbReference>
<proteinExistence type="inferred from homology"/>
<dbReference type="SFLD" id="SFLDS00052">
    <property type="entry name" value="Ferric_Reductase_Domain"/>
    <property type="match status" value="1"/>
</dbReference>
<keyword evidence="7" id="KW-0249">Electron transport</keyword>